<accession>A0A199VIH4</accession>
<comment type="caution">
    <text evidence="2">The sequence shown here is derived from an EMBL/GenBank/DDBJ whole genome shotgun (WGS) entry which is preliminary data.</text>
</comment>
<evidence type="ECO:0000313" key="2">
    <source>
        <dbReference type="EMBL" id="OAY76904.1"/>
    </source>
</evidence>
<dbReference type="Proteomes" id="UP000092600">
    <property type="component" value="Unassembled WGS sequence"/>
</dbReference>
<feature type="region of interest" description="Disordered" evidence="1">
    <location>
        <begin position="1"/>
        <end position="46"/>
    </location>
</feature>
<protein>
    <submittedName>
        <fullName evidence="2">Uncharacterized protein</fullName>
    </submittedName>
</protein>
<feature type="compositionally biased region" description="Low complexity" evidence="1">
    <location>
        <begin position="1"/>
        <end position="22"/>
    </location>
</feature>
<proteinExistence type="predicted"/>
<organism evidence="2 3">
    <name type="scientific">Ananas comosus</name>
    <name type="common">Pineapple</name>
    <name type="synonym">Ananas ananas</name>
    <dbReference type="NCBI Taxonomy" id="4615"/>
    <lineage>
        <taxon>Eukaryota</taxon>
        <taxon>Viridiplantae</taxon>
        <taxon>Streptophyta</taxon>
        <taxon>Embryophyta</taxon>
        <taxon>Tracheophyta</taxon>
        <taxon>Spermatophyta</taxon>
        <taxon>Magnoliopsida</taxon>
        <taxon>Liliopsida</taxon>
        <taxon>Poales</taxon>
        <taxon>Bromeliaceae</taxon>
        <taxon>Bromelioideae</taxon>
        <taxon>Ananas</taxon>
    </lineage>
</organism>
<evidence type="ECO:0000256" key="1">
    <source>
        <dbReference type="SAM" id="MobiDB-lite"/>
    </source>
</evidence>
<evidence type="ECO:0000313" key="3">
    <source>
        <dbReference type="Proteomes" id="UP000092600"/>
    </source>
</evidence>
<reference evidence="2 3" key="1">
    <citation type="journal article" date="2016" name="DNA Res.">
        <title>The draft genome of MD-2 pineapple using hybrid error correction of long reads.</title>
        <authorList>
            <person name="Redwan R.M."/>
            <person name="Saidin A."/>
            <person name="Kumar S.V."/>
        </authorList>
    </citation>
    <scope>NUCLEOTIDE SEQUENCE [LARGE SCALE GENOMIC DNA]</scope>
    <source>
        <strain evidence="3">cv. MD2</strain>
        <tissue evidence="2">Leaf</tissue>
    </source>
</reference>
<dbReference type="EMBL" id="LSRQ01001666">
    <property type="protein sequence ID" value="OAY76904.1"/>
    <property type="molecule type" value="Genomic_DNA"/>
</dbReference>
<gene>
    <name evidence="2" type="ORF">ACMD2_03087</name>
</gene>
<dbReference type="AlphaFoldDB" id="A0A199VIH4"/>
<sequence>MEIMLTPSLTAASNPTSTSSTNCPKLPHTMNNVGVRRHPARSSTGLSARPCARHEVSGCRAGLVGPVPFFIERGLAAFRQQACANELLVAAGLEDTRALPLGRGRRNAVVKEGRGGGDAGVEYANDDPAAKCGGIPKADAGSEAQE</sequence>
<name>A0A199VIH4_ANACO</name>